<keyword evidence="5" id="KW-0998">Cell outer membrane</keyword>
<comment type="caution">
    <text evidence="8">The sequence shown here is derived from an EMBL/GenBank/DDBJ whole genome shotgun (WGS) entry which is preliminary data.</text>
</comment>
<evidence type="ECO:0000313" key="9">
    <source>
        <dbReference type="Proteomes" id="UP000619457"/>
    </source>
</evidence>
<feature type="domain" description="SusD-like N-terminal" evidence="7">
    <location>
        <begin position="28"/>
        <end position="224"/>
    </location>
</feature>
<dbReference type="Gene3D" id="1.25.40.390">
    <property type="match status" value="1"/>
</dbReference>
<evidence type="ECO:0000313" key="8">
    <source>
        <dbReference type="EMBL" id="GGZ16748.1"/>
    </source>
</evidence>
<comment type="subcellular location">
    <subcellularLocation>
        <location evidence="1">Cell outer membrane</location>
    </subcellularLocation>
</comment>
<dbReference type="AlphaFoldDB" id="A0A918UKM9"/>
<evidence type="ECO:0000256" key="5">
    <source>
        <dbReference type="ARBA" id="ARBA00023237"/>
    </source>
</evidence>
<evidence type="ECO:0000256" key="3">
    <source>
        <dbReference type="ARBA" id="ARBA00022729"/>
    </source>
</evidence>
<evidence type="ECO:0000259" key="7">
    <source>
        <dbReference type="Pfam" id="PF14322"/>
    </source>
</evidence>
<dbReference type="InterPro" id="IPR033985">
    <property type="entry name" value="SusD-like_N"/>
</dbReference>
<keyword evidence="4" id="KW-0472">Membrane</keyword>
<evidence type="ECO:0000256" key="1">
    <source>
        <dbReference type="ARBA" id="ARBA00004442"/>
    </source>
</evidence>
<evidence type="ECO:0000259" key="6">
    <source>
        <dbReference type="Pfam" id="PF07980"/>
    </source>
</evidence>
<accession>A0A918UKM9</accession>
<reference evidence="8" key="2">
    <citation type="submission" date="2020-09" db="EMBL/GenBank/DDBJ databases">
        <authorList>
            <person name="Sun Q."/>
            <person name="Kim S."/>
        </authorList>
    </citation>
    <scope>NUCLEOTIDE SEQUENCE</scope>
    <source>
        <strain evidence="8">KCTC 12368</strain>
    </source>
</reference>
<dbReference type="Pfam" id="PF14322">
    <property type="entry name" value="SusD-like_3"/>
    <property type="match status" value="1"/>
</dbReference>
<sequence>MNRLIMKNINYILIVFITLSLSSCMDEFLKESPEDRFVINNFYSSQSDAEAAVAAVYEKLYNLYERNMFILNELPADTEKNGLGMPNQYLQNLEFLRHTSENQFTREMWLQCYSGIARANTAIINIPSIEMDDQIKARLIGEAKFLRALYYFNLVRFYGDVPMILKLESVKDALGGRVPAAEVYAQIITDLSDAEASLPAVYSSNNIGRVTKGAAKILLGKVYLTQQEFSKSAEKLAEVINNEAEYGYGLHENFRDNWNPATETGKEMVLSVEFMDPPGNGNGAMVLQGPKYSLPGGFAVLGLVNSNEADIPTRDLYDRYTEDDERKAGTFRTDFVSLIDGSIHTSTIPIYTKYWEENEPNPNNSDANMHVIRYADALLMYAEALNEIGQSEPAAMQLNRIMERAYNSSTHNVSGMPADELRELIYEERNKELAMEGHRWFDLVRTGRFIQRMKDHAAYEASVAETNKVEIAQNIKDYMVLMPIPQREIDLNPALTQNPGY</sequence>
<dbReference type="InterPro" id="IPR012944">
    <property type="entry name" value="SusD_RagB_dom"/>
</dbReference>
<dbReference type="Proteomes" id="UP000619457">
    <property type="component" value="Unassembled WGS sequence"/>
</dbReference>
<dbReference type="CDD" id="cd08977">
    <property type="entry name" value="SusD"/>
    <property type="match status" value="1"/>
</dbReference>
<protein>
    <submittedName>
        <fullName evidence="8">Membrane protein</fullName>
    </submittedName>
</protein>
<comment type="similarity">
    <text evidence="2">Belongs to the SusD family.</text>
</comment>
<name>A0A918UKM9_9BACT</name>
<proteinExistence type="inferred from homology"/>
<dbReference type="Pfam" id="PF07980">
    <property type="entry name" value="SusD_RagB"/>
    <property type="match status" value="1"/>
</dbReference>
<keyword evidence="3" id="KW-0732">Signal</keyword>
<dbReference type="EMBL" id="BMWX01000001">
    <property type="protein sequence ID" value="GGZ16748.1"/>
    <property type="molecule type" value="Genomic_DNA"/>
</dbReference>
<feature type="domain" description="RagB/SusD" evidence="6">
    <location>
        <begin position="344"/>
        <end position="501"/>
    </location>
</feature>
<reference evidence="8" key="1">
    <citation type="journal article" date="2014" name="Int. J. Syst. Evol. Microbiol.">
        <title>Complete genome sequence of Corynebacterium casei LMG S-19264T (=DSM 44701T), isolated from a smear-ripened cheese.</title>
        <authorList>
            <consortium name="US DOE Joint Genome Institute (JGI-PGF)"/>
            <person name="Walter F."/>
            <person name="Albersmeier A."/>
            <person name="Kalinowski J."/>
            <person name="Ruckert C."/>
        </authorList>
    </citation>
    <scope>NUCLEOTIDE SEQUENCE</scope>
    <source>
        <strain evidence="8">KCTC 12368</strain>
    </source>
</reference>
<keyword evidence="9" id="KW-1185">Reference proteome</keyword>
<organism evidence="8 9">
    <name type="scientific">Echinicola pacifica</name>
    <dbReference type="NCBI Taxonomy" id="346377"/>
    <lineage>
        <taxon>Bacteria</taxon>
        <taxon>Pseudomonadati</taxon>
        <taxon>Bacteroidota</taxon>
        <taxon>Cytophagia</taxon>
        <taxon>Cytophagales</taxon>
        <taxon>Cyclobacteriaceae</taxon>
        <taxon>Echinicola</taxon>
    </lineage>
</organism>
<dbReference type="InterPro" id="IPR011990">
    <property type="entry name" value="TPR-like_helical_dom_sf"/>
</dbReference>
<evidence type="ECO:0000256" key="2">
    <source>
        <dbReference type="ARBA" id="ARBA00006275"/>
    </source>
</evidence>
<dbReference type="PROSITE" id="PS51257">
    <property type="entry name" value="PROKAR_LIPOPROTEIN"/>
    <property type="match status" value="1"/>
</dbReference>
<gene>
    <name evidence="8" type="ORF">GCM10007049_06410</name>
</gene>
<dbReference type="SUPFAM" id="SSF48452">
    <property type="entry name" value="TPR-like"/>
    <property type="match status" value="1"/>
</dbReference>
<evidence type="ECO:0000256" key="4">
    <source>
        <dbReference type="ARBA" id="ARBA00023136"/>
    </source>
</evidence>
<dbReference type="GO" id="GO:0009279">
    <property type="term" value="C:cell outer membrane"/>
    <property type="evidence" value="ECO:0007669"/>
    <property type="project" value="UniProtKB-SubCell"/>
</dbReference>